<organism evidence="2 3">
    <name type="scientific">Acinetobacter tandoii</name>
    <dbReference type="NCBI Taxonomy" id="202954"/>
    <lineage>
        <taxon>Bacteria</taxon>
        <taxon>Pseudomonadati</taxon>
        <taxon>Pseudomonadota</taxon>
        <taxon>Gammaproteobacteria</taxon>
        <taxon>Moraxellales</taxon>
        <taxon>Moraxellaceae</taxon>
        <taxon>Acinetobacter</taxon>
    </lineage>
</organism>
<dbReference type="Proteomes" id="UP000325788">
    <property type="component" value="Unassembled WGS sequence"/>
</dbReference>
<proteinExistence type="predicted"/>
<evidence type="ECO:0000313" key="2">
    <source>
        <dbReference type="EMBL" id="KAB1851194.1"/>
    </source>
</evidence>
<reference evidence="2 3" key="1">
    <citation type="submission" date="2019-09" db="EMBL/GenBank/DDBJ databases">
        <title>Draft genome sequence of Acinetobacter tandoii W4-4-4 isolated from environmental water sample.</title>
        <authorList>
            <person name="Wee S.K."/>
            <person name="Yan B."/>
            <person name="Mustaffa S.B."/>
            <person name="Yap E.P.H."/>
        </authorList>
    </citation>
    <scope>NUCLEOTIDE SEQUENCE [LARGE SCALE GENOMIC DNA]</scope>
    <source>
        <strain evidence="2 3">W4-4-4</strain>
    </source>
</reference>
<keyword evidence="1" id="KW-0732">Signal</keyword>
<accession>A0A5N4W2I2</accession>
<dbReference type="AlphaFoldDB" id="A0A5N4W2I2"/>
<sequence length="179" mass="19459">MNFNNKLILSVLGMLAAGSVFAAPMPNAIVIEDKAVVPIVKTQVIRTMPGREPVRTVNATIFEMTNKGKDVVARDVVVVDDKAQFSDEKMKAPMVQKGSVIVPTSKIEVNSKVTRDGEVVAEGKQLDASGVEFKKGQDPVQKNLKINQIQNHEHSKSATHAVIQNDGKTTKDVVVIKDE</sequence>
<evidence type="ECO:0000256" key="1">
    <source>
        <dbReference type="SAM" id="SignalP"/>
    </source>
</evidence>
<dbReference type="RefSeq" id="WP_016168441.1">
    <property type="nucleotide sequence ID" value="NZ_BBNK01000032.1"/>
</dbReference>
<feature type="signal peptide" evidence="1">
    <location>
        <begin position="1"/>
        <end position="22"/>
    </location>
</feature>
<name>A0A5N4W2I2_9GAMM</name>
<comment type="caution">
    <text evidence="2">The sequence shown here is derived from an EMBL/GenBank/DDBJ whole genome shotgun (WGS) entry which is preliminary data.</text>
</comment>
<evidence type="ECO:0000313" key="3">
    <source>
        <dbReference type="Proteomes" id="UP000325788"/>
    </source>
</evidence>
<gene>
    <name evidence="2" type="ORF">F4W09_16740</name>
</gene>
<dbReference type="EMBL" id="VXLD01000023">
    <property type="protein sequence ID" value="KAB1851194.1"/>
    <property type="molecule type" value="Genomic_DNA"/>
</dbReference>
<feature type="chain" id="PRO_5024457324" evidence="1">
    <location>
        <begin position="23"/>
        <end position="179"/>
    </location>
</feature>
<protein>
    <submittedName>
        <fullName evidence="2">Uncharacterized protein</fullName>
    </submittedName>
</protein>